<gene>
    <name evidence="2" type="ORF">B1202_03370</name>
</gene>
<feature type="signal peptide" evidence="1">
    <location>
        <begin position="1"/>
        <end position="22"/>
    </location>
</feature>
<keyword evidence="1" id="KW-0732">Signal</keyword>
<dbReference type="SUPFAM" id="SSF54001">
    <property type="entry name" value="Cysteine proteinases"/>
    <property type="match status" value="1"/>
</dbReference>
<accession>A0A1T1H7R8</accession>
<name>A0A1T1H7R8_9GAMM</name>
<dbReference type="InterPro" id="IPR038765">
    <property type="entry name" value="Papain-like_cys_pep_sf"/>
</dbReference>
<dbReference type="NCBIfam" id="NF007458">
    <property type="entry name" value="PRK10030.1"/>
    <property type="match status" value="1"/>
</dbReference>
<evidence type="ECO:0008006" key="4">
    <source>
        <dbReference type="Google" id="ProtNLM"/>
    </source>
</evidence>
<dbReference type="Proteomes" id="UP000191160">
    <property type="component" value="Unassembled WGS sequence"/>
</dbReference>
<dbReference type="Gene3D" id="3.90.1720.10">
    <property type="entry name" value="endopeptidase domain like (from Nostoc punctiforme)"/>
    <property type="match status" value="1"/>
</dbReference>
<dbReference type="EMBL" id="MVKX01000001">
    <property type="protein sequence ID" value="OOV85757.1"/>
    <property type="molecule type" value="Genomic_DNA"/>
</dbReference>
<dbReference type="AlphaFoldDB" id="A0A1T1H7R8"/>
<proteinExistence type="predicted"/>
<dbReference type="InterPro" id="IPR024453">
    <property type="entry name" value="Peptidase_C92"/>
</dbReference>
<dbReference type="Pfam" id="PF05708">
    <property type="entry name" value="Peptidase_C92"/>
    <property type="match status" value="1"/>
</dbReference>
<comment type="caution">
    <text evidence="2">The sequence shown here is derived from an EMBL/GenBank/DDBJ whole genome shotgun (WGS) entry which is preliminary data.</text>
</comment>
<evidence type="ECO:0000256" key="1">
    <source>
        <dbReference type="SAM" id="SignalP"/>
    </source>
</evidence>
<reference evidence="2 3" key="1">
    <citation type="submission" date="2017-02" db="EMBL/GenBank/DDBJ databases">
        <title>Acinetobacter sp. ANC 4945, whole genome shotgun sequencing project.</title>
        <authorList>
            <person name="Radolfova-Krizova L."/>
            <person name="Al Atrouni A."/>
            <person name="Nemec A."/>
        </authorList>
    </citation>
    <scope>NUCLEOTIDE SEQUENCE [LARGE SCALE GENOMIC DNA]</scope>
    <source>
        <strain evidence="2 3">ANC 4945</strain>
    </source>
</reference>
<evidence type="ECO:0000313" key="3">
    <source>
        <dbReference type="Proteomes" id="UP000191160"/>
    </source>
</evidence>
<sequence>MKMSKILILTVILSGLSSALYAQSTFQTGDIIFHISKSQQSLSIQKATHSPYSHMGMIVNKNNQTWVLEAIQPVQYTALNQWIARGENAHYVVKRLKQPLNVTQKTKLVQNAEKYLGKPYDIYFEWDDRAIYCSEIVWKAYQHALGIELSPLQQLKQFDLKQNEVQRLMRQRYGQKIPLDEQVIAPKAIYDSKLLKEIFRN</sequence>
<evidence type="ECO:0000313" key="2">
    <source>
        <dbReference type="EMBL" id="OOV85757.1"/>
    </source>
</evidence>
<organism evidence="2 3">
    <name type="scientific">Acinetobacter amyesii</name>
    <dbReference type="NCBI Taxonomy" id="2942470"/>
    <lineage>
        <taxon>Bacteria</taxon>
        <taxon>Pseudomonadati</taxon>
        <taxon>Pseudomonadota</taxon>
        <taxon>Gammaproteobacteria</taxon>
        <taxon>Moraxellales</taxon>
        <taxon>Moraxellaceae</taxon>
        <taxon>Acinetobacter</taxon>
    </lineage>
</organism>
<keyword evidence="3" id="KW-1185">Reference proteome</keyword>
<protein>
    <recommendedName>
        <fullName evidence="4">YiiX family permuted papain-like enzyme</fullName>
    </recommendedName>
</protein>
<feature type="chain" id="PRO_5013159780" description="YiiX family permuted papain-like enzyme" evidence="1">
    <location>
        <begin position="23"/>
        <end position="201"/>
    </location>
</feature>